<organism evidence="2 3">
    <name type="scientific">Gordonibacter urolithinfaciens</name>
    <dbReference type="NCBI Taxonomy" id="1335613"/>
    <lineage>
        <taxon>Bacteria</taxon>
        <taxon>Bacillati</taxon>
        <taxon>Actinomycetota</taxon>
        <taxon>Coriobacteriia</taxon>
        <taxon>Eggerthellales</taxon>
        <taxon>Eggerthellaceae</taxon>
        <taxon>Gordonibacter</taxon>
    </lineage>
</organism>
<dbReference type="Gene3D" id="1.20.1630.10">
    <property type="entry name" value="Formate dehydrogenase/DMSO reductase domain"/>
    <property type="match status" value="1"/>
</dbReference>
<comment type="caution">
    <text evidence="2">The sequence shown here is derived from an EMBL/GenBank/DDBJ whole genome shotgun (WGS) entry which is preliminary data.</text>
</comment>
<keyword evidence="1" id="KW-0472">Membrane</keyword>
<dbReference type="RefSeq" id="WP_096227692.1">
    <property type="nucleotide sequence ID" value="NZ_CP168029.1"/>
</dbReference>
<proteinExistence type="predicted"/>
<gene>
    <name evidence="2" type="ORF">DMP12_04210</name>
</gene>
<dbReference type="AlphaFoldDB" id="A0A423UMK2"/>
<feature type="transmembrane region" description="Helical" evidence="1">
    <location>
        <begin position="140"/>
        <end position="160"/>
    </location>
</feature>
<dbReference type="EMBL" id="QIBW01000003">
    <property type="protein sequence ID" value="ROT91207.1"/>
    <property type="molecule type" value="Genomic_DNA"/>
</dbReference>
<dbReference type="Proteomes" id="UP000285258">
    <property type="component" value="Unassembled WGS sequence"/>
</dbReference>
<feature type="transmembrane region" description="Helical" evidence="1">
    <location>
        <begin position="166"/>
        <end position="185"/>
    </location>
</feature>
<reference evidence="3" key="1">
    <citation type="submission" date="2018-05" db="EMBL/GenBank/DDBJ databases">
        <title>Genome Sequencing of selected type strains of the family Eggerthellaceae.</title>
        <authorList>
            <person name="Danylec N."/>
            <person name="Stoll D.A."/>
            <person name="Doetsch A."/>
            <person name="Huch M."/>
        </authorList>
    </citation>
    <scope>NUCLEOTIDE SEQUENCE [LARGE SCALE GENOMIC DNA]</scope>
    <source>
        <strain evidence="3">DSM 27213</strain>
    </source>
</reference>
<feature type="transmembrane region" description="Helical" evidence="1">
    <location>
        <begin position="197"/>
        <end position="217"/>
    </location>
</feature>
<sequence length="252" mass="25985">MISEFPLLLFTTLAGLAAGAYAVRAVFPVGEDAKKAWLFPLVCGILLAVGLVGLPLHLGRPERMLIALTQPGAMIAQEAYWSMGLGVILIIDLVVSKVKGSAPRALRIVGAVAALGLTFVMANAYFMSVGIPAWASWQTFPLFILGNLAMGAALLVLFEAKLAEDGTYLTASAVLGVLAVVAIALEAVHFAGVGADMVLLVIGAVAVAAAAVLQFMAKSGKLSPKTAVLSAFACAFVGVALARYGFYAAYAL</sequence>
<feature type="transmembrane region" description="Helical" evidence="1">
    <location>
        <begin position="79"/>
        <end position="96"/>
    </location>
</feature>
<evidence type="ECO:0000313" key="3">
    <source>
        <dbReference type="Proteomes" id="UP000285258"/>
    </source>
</evidence>
<evidence type="ECO:0000256" key="1">
    <source>
        <dbReference type="SAM" id="Phobius"/>
    </source>
</evidence>
<feature type="transmembrane region" description="Helical" evidence="1">
    <location>
        <begin position="229"/>
        <end position="250"/>
    </location>
</feature>
<protein>
    <recommendedName>
        <fullName evidence="4">DMSO reductase</fullName>
    </recommendedName>
</protein>
<keyword evidence="1" id="KW-0812">Transmembrane</keyword>
<name>A0A423UMK2_9ACTN</name>
<keyword evidence="1" id="KW-1133">Transmembrane helix</keyword>
<feature type="transmembrane region" description="Helical" evidence="1">
    <location>
        <begin position="38"/>
        <end position="58"/>
    </location>
</feature>
<accession>A0A423UMK2</accession>
<feature type="transmembrane region" description="Helical" evidence="1">
    <location>
        <begin position="108"/>
        <end position="128"/>
    </location>
</feature>
<evidence type="ECO:0008006" key="4">
    <source>
        <dbReference type="Google" id="ProtNLM"/>
    </source>
</evidence>
<evidence type="ECO:0000313" key="2">
    <source>
        <dbReference type="EMBL" id="ROT91207.1"/>
    </source>
</evidence>